<keyword evidence="4" id="KW-1185">Reference proteome</keyword>
<dbReference type="Pfam" id="PF04740">
    <property type="entry name" value="LXG"/>
    <property type="match status" value="1"/>
</dbReference>
<comment type="caution">
    <text evidence="3">The sequence shown here is derived from an EMBL/GenBank/DDBJ whole genome shotgun (WGS) entry which is preliminary data.</text>
</comment>
<evidence type="ECO:0000313" key="4">
    <source>
        <dbReference type="Proteomes" id="UP000600565"/>
    </source>
</evidence>
<sequence>MKILDSSNFHSGISRNLTMLTRLETEMKTVETSIQELIQLEESLKGQGGSAIRAYYQDCHVPFLQFFYLVKGNFQDILTQMQSALDSLEPDRNGYIQQSFLENNVEQGLNNAKQITESLTNETNTIIGSVSDIVPLPQLNDSEVHNEIQMAKKHRDTTVEDLNTFDSSQTSALTAVESDFLAMNTWIKDLETMIAEGLTDVNFPKELWAQYASTTALLTGLTSRTNPVDGVTEGAPGEKTGNVSSADETIMGYKEDTGNFRRFNTALNGAVESFGMFMAGKKGGLKIELVRDTRTGGPAYRLRASKEALHYLRVTPDARALRELNYKLPKGDKPWKPQHHQQQANNSAILKFGTQKKGQSGWSKVGEAALKDHSSLKYWNDKASITEKAKTVGKAAAAGAGKSFKDIVDVKGIFTNGFAKGVTKGLAPITAGFNYYANYHNAKDAGLSGGDLHKSAIRDTAIDTAVGGAVQAASVAFFTAAVPIPGVGTAIGVTAGIFINGLLNKKDKETGESAMDKIKGWFR</sequence>
<evidence type="ECO:0000313" key="3">
    <source>
        <dbReference type="EMBL" id="MBD8032201.1"/>
    </source>
</evidence>
<dbReference type="PROSITE" id="PS51756">
    <property type="entry name" value="LXG"/>
    <property type="match status" value="1"/>
</dbReference>
<name>A0ABR8XJV6_9BACL</name>
<proteinExistence type="inferred from homology"/>
<dbReference type="InterPro" id="IPR006829">
    <property type="entry name" value="LXG_dom"/>
</dbReference>
<comment type="similarity">
    <text evidence="1">In the N-terminal section; belongs to the LXG family.</text>
</comment>
<dbReference type="Proteomes" id="UP000600565">
    <property type="component" value="Unassembled WGS sequence"/>
</dbReference>
<accession>A0ABR8XJV6</accession>
<feature type="domain" description="LXG" evidence="2">
    <location>
        <begin position="1"/>
        <end position="234"/>
    </location>
</feature>
<protein>
    <submittedName>
        <fullName evidence="3">LXG domain-containing protein</fullName>
    </submittedName>
</protein>
<dbReference type="RefSeq" id="WP_191702799.1">
    <property type="nucleotide sequence ID" value="NZ_JACSPW010000002.1"/>
</dbReference>
<evidence type="ECO:0000259" key="2">
    <source>
        <dbReference type="PROSITE" id="PS51756"/>
    </source>
</evidence>
<evidence type="ECO:0000256" key="1">
    <source>
        <dbReference type="ARBA" id="ARBA00034117"/>
    </source>
</evidence>
<gene>
    <name evidence="3" type="ORF">H9632_03910</name>
</gene>
<dbReference type="EMBL" id="JACSPW010000002">
    <property type="protein sequence ID" value="MBD8032201.1"/>
    <property type="molecule type" value="Genomic_DNA"/>
</dbReference>
<reference evidence="3 4" key="1">
    <citation type="submission" date="2020-08" db="EMBL/GenBank/DDBJ databases">
        <title>A Genomic Blueprint of the Chicken Gut Microbiome.</title>
        <authorList>
            <person name="Gilroy R."/>
            <person name="Ravi A."/>
            <person name="Getino M."/>
            <person name="Pursley I."/>
            <person name="Horton D.L."/>
            <person name="Alikhan N.-F."/>
            <person name="Baker D."/>
            <person name="Gharbi K."/>
            <person name="Hall N."/>
            <person name="Watson M."/>
            <person name="Adriaenssens E.M."/>
            <person name="Foster-Nyarko E."/>
            <person name="Jarju S."/>
            <person name="Secka A."/>
            <person name="Antonio M."/>
            <person name="Oren A."/>
            <person name="Chaudhuri R."/>
            <person name="La Ragione R.M."/>
            <person name="Hildebrand F."/>
            <person name="Pallen M.J."/>
        </authorList>
    </citation>
    <scope>NUCLEOTIDE SEQUENCE [LARGE SCALE GENOMIC DNA]</scope>
    <source>
        <strain evidence="3 4">Sa1YVA6</strain>
    </source>
</reference>
<organism evidence="3 4">
    <name type="scientific">Solibacillus merdavium</name>
    <dbReference type="NCBI Taxonomy" id="2762218"/>
    <lineage>
        <taxon>Bacteria</taxon>
        <taxon>Bacillati</taxon>
        <taxon>Bacillota</taxon>
        <taxon>Bacilli</taxon>
        <taxon>Bacillales</taxon>
        <taxon>Caryophanaceae</taxon>
        <taxon>Solibacillus</taxon>
    </lineage>
</organism>